<dbReference type="InterPro" id="IPR013057">
    <property type="entry name" value="AA_transpt_TM"/>
</dbReference>
<evidence type="ECO:0000256" key="6">
    <source>
        <dbReference type="SAM" id="Phobius"/>
    </source>
</evidence>
<keyword evidence="9" id="KW-1185">Reference proteome</keyword>
<dbReference type="PANTHER" id="PTHR22950:SF700">
    <property type="entry name" value="AMINO ACID TRANSPORTER TRANSMEMBRANE DOMAIN-CONTAINING PROTEIN"/>
    <property type="match status" value="1"/>
</dbReference>
<feature type="region of interest" description="Disordered" evidence="5">
    <location>
        <begin position="73"/>
        <end position="94"/>
    </location>
</feature>
<accession>A0AAE1DV94</accession>
<proteinExistence type="predicted"/>
<feature type="domain" description="Amino acid transporter transmembrane" evidence="7">
    <location>
        <begin position="100"/>
        <end position="157"/>
    </location>
</feature>
<organism evidence="8 9">
    <name type="scientific">Elysia crispata</name>
    <name type="common">lettuce slug</name>
    <dbReference type="NCBI Taxonomy" id="231223"/>
    <lineage>
        <taxon>Eukaryota</taxon>
        <taxon>Metazoa</taxon>
        <taxon>Spiralia</taxon>
        <taxon>Lophotrochozoa</taxon>
        <taxon>Mollusca</taxon>
        <taxon>Gastropoda</taxon>
        <taxon>Heterobranchia</taxon>
        <taxon>Euthyneura</taxon>
        <taxon>Panpulmonata</taxon>
        <taxon>Sacoglossa</taxon>
        <taxon>Placobranchoidea</taxon>
        <taxon>Plakobranchidae</taxon>
        <taxon>Elysia</taxon>
    </lineage>
</organism>
<dbReference type="GO" id="GO:0005774">
    <property type="term" value="C:vacuolar membrane"/>
    <property type="evidence" value="ECO:0007669"/>
    <property type="project" value="TreeGrafter"/>
</dbReference>
<evidence type="ECO:0000256" key="3">
    <source>
        <dbReference type="ARBA" id="ARBA00022989"/>
    </source>
</evidence>
<evidence type="ECO:0000256" key="5">
    <source>
        <dbReference type="SAM" id="MobiDB-lite"/>
    </source>
</evidence>
<dbReference type="GO" id="GO:0015179">
    <property type="term" value="F:L-amino acid transmembrane transporter activity"/>
    <property type="evidence" value="ECO:0007669"/>
    <property type="project" value="TreeGrafter"/>
</dbReference>
<evidence type="ECO:0000259" key="7">
    <source>
        <dbReference type="Pfam" id="PF01490"/>
    </source>
</evidence>
<evidence type="ECO:0000313" key="8">
    <source>
        <dbReference type="EMBL" id="KAK3784022.1"/>
    </source>
</evidence>
<evidence type="ECO:0000256" key="2">
    <source>
        <dbReference type="ARBA" id="ARBA00022692"/>
    </source>
</evidence>
<gene>
    <name evidence="8" type="ORF">RRG08_025216</name>
</gene>
<dbReference type="PANTHER" id="PTHR22950">
    <property type="entry name" value="AMINO ACID TRANSPORTER"/>
    <property type="match status" value="1"/>
</dbReference>
<name>A0AAE1DV94_9GAST</name>
<feature type="transmembrane region" description="Helical" evidence="6">
    <location>
        <begin position="337"/>
        <end position="359"/>
    </location>
</feature>
<dbReference type="AlphaFoldDB" id="A0AAE1DV94"/>
<feature type="transmembrane region" description="Helical" evidence="6">
    <location>
        <begin position="247"/>
        <end position="264"/>
    </location>
</feature>
<dbReference type="EMBL" id="JAWDGP010002313">
    <property type="protein sequence ID" value="KAK3784022.1"/>
    <property type="molecule type" value="Genomic_DNA"/>
</dbReference>
<evidence type="ECO:0000313" key="9">
    <source>
        <dbReference type="Proteomes" id="UP001283361"/>
    </source>
</evidence>
<feature type="transmembrane region" description="Helical" evidence="6">
    <location>
        <begin position="121"/>
        <end position="142"/>
    </location>
</feature>
<evidence type="ECO:0000256" key="4">
    <source>
        <dbReference type="ARBA" id="ARBA00023136"/>
    </source>
</evidence>
<keyword evidence="3 6" id="KW-1133">Transmembrane helix</keyword>
<dbReference type="Pfam" id="PF01490">
    <property type="entry name" value="Aa_trans"/>
    <property type="match status" value="1"/>
</dbReference>
<keyword evidence="2 6" id="KW-0812">Transmembrane</keyword>
<evidence type="ECO:0000256" key="1">
    <source>
        <dbReference type="ARBA" id="ARBA00004141"/>
    </source>
</evidence>
<feature type="transmembrane region" description="Helical" evidence="6">
    <location>
        <begin position="271"/>
        <end position="292"/>
    </location>
</feature>
<feature type="transmembrane region" description="Helical" evidence="6">
    <location>
        <begin position="312"/>
        <end position="330"/>
    </location>
</feature>
<sequence length="371" mass="41302">MHRQDIRLKSKHNGLQLILLRTASDHFLPLGLCCLIAIALMTDHCCHLIVKCKYYAIDQMLNRKQGKDFMPVKQEDHDYSESDSDDSDESHGSNASEAYKKLQRNFTYGDVGKAAFGRAGLFIVNACLVFTQFGFCVSYFIFVGNTIHSFFPFTNRNGSYSLFDLHNSTHPSSNSSLIPIGPSLDTLMLEATRERNSSDNLNYTPAQISEDISYLFTDADVNTDIDAEDSFLWLNMTTAAISTAPDLRLLVLSPLPIFLAFAFLRDVRHLSAVSVGADFAIFIGCAVTLAYITIGYEQSLDWEQFEWKKLPVFFGMVTSAFEGIGTVATWKRNVLRMILVLAAAGLAILLRDFFAYVGALTGHCSGTEPIL</sequence>
<comment type="caution">
    <text evidence="8">The sequence shown here is derived from an EMBL/GenBank/DDBJ whole genome shotgun (WGS) entry which is preliminary data.</text>
</comment>
<keyword evidence="4 6" id="KW-0472">Membrane</keyword>
<dbReference type="Proteomes" id="UP001283361">
    <property type="component" value="Unassembled WGS sequence"/>
</dbReference>
<comment type="subcellular location">
    <subcellularLocation>
        <location evidence="1">Membrane</location>
        <topology evidence="1">Multi-pass membrane protein</topology>
    </subcellularLocation>
</comment>
<protein>
    <recommendedName>
        <fullName evidence="7">Amino acid transporter transmembrane domain-containing protein</fullName>
    </recommendedName>
</protein>
<reference evidence="8" key="1">
    <citation type="journal article" date="2023" name="G3 (Bethesda)">
        <title>A reference genome for the long-term kleptoplast-retaining sea slug Elysia crispata morphotype clarki.</title>
        <authorList>
            <person name="Eastman K.E."/>
            <person name="Pendleton A.L."/>
            <person name="Shaikh M.A."/>
            <person name="Suttiyut T."/>
            <person name="Ogas R."/>
            <person name="Tomko P."/>
            <person name="Gavelis G."/>
            <person name="Widhalm J.R."/>
            <person name="Wisecaver J.H."/>
        </authorList>
    </citation>
    <scope>NUCLEOTIDE SEQUENCE</scope>
    <source>
        <strain evidence="8">ECLA1</strain>
    </source>
</reference>